<dbReference type="InterPro" id="IPR011545">
    <property type="entry name" value="DEAD/DEAH_box_helicase_dom"/>
</dbReference>
<evidence type="ECO:0000256" key="9">
    <source>
        <dbReference type="ARBA" id="ARBA00034617"/>
    </source>
</evidence>
<sequence length="750" mass="82510">MPDTFIQYYKDKGIESLYPPQNECIEKGLLKGADLLVAIPTASGKTLIAEMAMHAAIARGGRSLYIVPLKALATEKAHEFAGKGATIGVATGDYDQKEKRLGANDIVIATSEKVDSLLRNGAPWLSQVTCLVVDEVHLIDDENRGPTLEMVITKLRHASPDMQVIGLSATIGNPKELAGWLGAELITSDWRPVDLREGICYRNTIYFDDEDKEIPAPAKTEDINLLLDCVAEGGQCLVFVSSRRNAEGYAKRAAAALKCDHAVLDSIAEKLEAAAETDMGRVLAACVRNGAAFHHAGMNRMQRTLVEEGFRTGFIKSISSTPTLAAGLNLPARRVIIRDYLRYSGGEGMRPIPVREYRQMAGRAGRPHLDPYGEAILIAKAEYAVNDLHEEYVEAPDEDVTSRCGEKGVLTAHILSLIATGYAHSHDELMTFLEKTLYAYQHTGKKALTRTLDDALVFLTEAEMITDLSGMLDATEYGDLTSRLYIDPHSAEIITTALREEGELTDLALLQLLCMTPDMFTLYVKKNDLGTLEKFFYEHEEEFRTEFSYDEMEDFFRSLKTAMLLSDWTDEIGDETICTRFGVGPGDIFNAVQGIGWLLHASGRLARLVGPEHRDAIEETTLRVRHGIRRELIPLVRVKGIGRVRARRLFTNGITGPELLAAADPSVVGKIVGGRTAESIIRAAKAVRRGTGRRDIASERMTARAGGSDHPENQINGTPAKNSTEYSDAEKKRDSGAQKSIFSFGEKTDE</sequence>
<evidence type="ECO:0000256" key="11">
    <source>
        <dbReference type="HAMAP-Rule" id="MF_00442"/>
    </source>
</evidence>
<dbReference type="SMART" id="SM00490">
    <property type="entry name" value="HELICc"/>
    <property type="match status" value="1"/>
</dbReference>
<dbReference type="GO" id="GO:0003677">
    <property type="term" value="F:DNA binding"/>
    <property type="evidence" value="ECO:0007669"/>
    <property type="project" value="UniProtKB-UniRule"/>
</dbReference>
<dbReference type="GO" id="GO:0016818">
    <property type="term" value="F:hydrolase activity, acting on acid anhydrides, in phosphorus-containing anhydrides"/>
    <property type="evidence" value="ECO:0007669"/>
    <property type="project" value="UniProtKB-UniRule"/>
</dbReference>
<dbReference type="SUPFAM" id="SSF52540">
    <property type="entry name" value="P-loop containing nucleoside triphosphate hydrolases"/>
    <property type="match status" value="1"/>
</dbReference>
<evidence type="ECO:0000313" key="15">
    <source>
        <dbReference type="EMBL" id="MDE4908403.1"/>
    </source>
</evidence>
<dbReference type="EMBL" id="JAKELO010000002">
    <property type="protein sequence ID" value="MDE4908403.1"/>
    <property type="molecule type" value="Genomic_DNA"/>
</dbReference>
<feature type="binding site" evidence="11">
    <location>
        <position position="21"/>
    </location>
    <ligand>
        <name>ATP</name>
        <dbReference type="ChEBI" id="CHEBI:30616"/>
    </ligand>
</feature>
<dbReference type="Gene3D" id="1.10.150.20">
    <property type="entry name" value="5' to 3' exonuclease, C-terminal subdomain"/>
    <property type="match status" value="1"/>
</dbReference>
<dbReference type="AlphaFoldDB" id="A0A9Q4KPY5"/>
<dbReference type="NCBIfam" id="NF002654">
    <property type="entry name" value="PRK02362.1"/>
    <property type="match status" value="1"/>
</dbReference>
<dbReference type="Pfam" id="PF00270">
    <property type="entry name" value="DEAD"/>
    <property type="match status" value="1"/>
</dbReference>
<dbReference type="HAMAP" id="MF_00442">
    <property type="entry name" value="Helicase_Hel308"/>
    <property type="match status" value="1"/>
</dbReference>
<evidence type="ECO:0000256" key="4">
    <source>
        <dbReference type="ARBA" id="ARBA00022806"/>
    </source>
</evidence>
<evidence type="ECO:0000256" key="2">
    <source>
        <dbReference type="ARBA" id="ARBA00022763"/>
    </source>
</evidence>
<keyword evidence="7 11" id="KW-0234">DNA repair</keyword>
<keyword evidence="1 11" id="KW-0547">Nucleotide-binding</keyword>
<comment type="similarity">
    <text evidence="11">Belongs to the helicase family. Hel308 subfamily.</text>
</comment>
<feature type="domain" description="Helicase ATP-binding" evidence="13">
    <location>
        <begin position="26"/>
        <end position="189"/>
    </location>
</feature>
<accession>A0A9Q4KPY5</accession>
<dbReference type="PROSITE" id="PS51194">
    <property type="entry name" value="HELICASE_CTER"/>
    <property type="match status" value="1"/>
</dbReference>
<comment type="catalytic activity">
    <reaction evidence="9 11">
        <text>Couples ATP hydrolysis with the unwinding of duplex DNA by translocating in the 3'-5' direction.</text>
        <dbReference type="EC" id="5.6.2.4"/>
    </reaction>
</comment>
<keyword evidence="16" id="KW-1185">Reference proteome</keyword>
<keyword evidence="6 11" id="KW-0238">DNA-binding</keyword>
<dbReference type="EC" id="5.6.2.4" evidence="11"/>
<keyword evidence="3 11" id="KW-0378">Hydrolase</keyword>
<comment type="function">
    <text evidence="11">DNA-dependent ATPase and 3'-5' DNA helicase that may be involved in repair of stalled replication forks.</text>
</comment>
<protein>
    <recommendedName>
        <fullName evidence="11">ATP-dependent DNA helicase Hel308</fullName>
        <ecNumber evidence="11">5.6.2.4</ecNumber>
    </recommendedName>
    <alternativeName>
        <fullName evidence="11">DNA 3'-5' helicase Hel308</fullName>
    </alternativeName>
</protein>
<dbReference type="InterPro" id="IPR036390">
    <property type="entry name" value="WH_DNA-bd_sf"/>
</dbReference>
<dbReference type="InterPro" id="IPR050474">
    <property type="entry name" value="Hel308_SKI2-like"/>
</dbReference>
<dbReference type="Pfam" id="PF21280">
    <property type="entry name" value="Helicase_dom4_arc"/>
    <property type="match status" value="1"/>
</dbReference>
<keyword evidence="8 11" id="KW-0413">Isomerase</keyword>
<dbReference type="Proteomes" id="UP001143747">
    <property type="component" value="Unassembled WGS sequence"/>
</dbReference>
<evidence type="ECO:0000256" key="7">
    <source>
        <dbReference type="ARBA" id="ARBA00023204"/>
    </source>
</evidence>
<feature type="compositionally biased region" description="Polar residues" evidence="12">
    <location>
        <begin position="713"/>
        <end position="726"/>
    </location>
</feature>
<evidence type="ECO:0000256" key="3">
    <source>
        <dbReference type="ARBA" id="ARBA00022801"/>
    </source>
</evidence>
<dbReference type="GO" id="GO:0006281">
    <property type="term" value="P:DNA repair"/>
    <property type="evidence" value="ECO:0007669"/>
    <property type="project" value="UniProtKB-UniRule"/>
</dbReference>
<evidence type="ECO:0000256" key="1">
    <source>
        <dbReference type="ARBA" id="ARBA00022741"/>
    </source>
</evidence>
<feature type="domain" description="Helicase C-terminal" evidence="14">
    <location>
        <begin position="222"/>
        <end position="418"/>
    </location>
</feature>
<dbReference type="InterPro" id="IPR001650">
    <property type="entry name" value="Helicase_C-like"/>
</dbReference>
<dbReference type="Pfam" id="PF14520">
    <property type="entry name" value="HHH_5"/>
    <property type="match status" value="1"/>
</dbReference>
<dbReference type="SUPFAM" id="SSF46785">
    <property type="entry name" value="Winged helix' DNA-binding domain"/>
    <property type="match status" value="1"/>
</dbReference>
<feature type="compositionally biased region" description="Basic and acidic residues" evidence="12">
    <location>
        <begin position="692"/>
        <end position="712"/>
    </location>
</feature>
<dbReference type="Pfam" id="PF00271">
    <property type="entry name" value="Helicase_C"/>
    <property type="match status" value="1"/>
</dbReference>
<dbReference type="PANTHER" id="PTHR47961">
    <property type="entry name" value="DNA POLYMERASE THETA, PUTATIVE (AFU_ORTHOLOGUE AFUA_1G05260)-RELATED"/>
    <property type="match status" value="1"/>
</dbReference>
<evidence type="ECO:0000256" key="5">
    <source>
        <dbReference type="ARBA" id="ARBA00022840"/>
    </source>
</evidence>
<evidence type="ECO:0000313" key="16">
    <source>
        <dbReference type="Proteomes" id="UP001143747"/>
    </source>
</evidence>
<dbReference type="Gene3D" id="3.40.50.300">
    <property type="entry name" value="P-loop containing nucleotide triphosphate hydrolases"/>
    <property type="match status" value="2"/>
</dbReference>
<comment type="catalytic activity">
    <reaction evidence="10 11">
        <text>ATP + H2O = ADP + phosphate + H(+)</text>
        <dbReference type="Rhea" id="RHEA:13065"/>
        <dbReference type="ChEBI" id="CHEBI:15377"/>
        <dbReference type="ChEBI" id="CHEBI:15378"/>
        <dbReference type="ChEBI" id="CHEBI:30616"/>
        <dbReference type="ChEBI" id="CHEBI:43474"/>
        <dbReference type="ChEBI" id="CHEBI:456216"/>
        <dbReference type="EC" id="5.6.2.4"/>
    </reaction>
</comment>
<dbReference type="PANTHER" id="PTHR47961:SF10">
    <property type="entry name" value="ATP-DEPENDENT DNA HELICASE HEL308"/>
    <property type="match status" value="1"/>
</dbReference>
<dbReference type="SUPFAM" id="SSF158702">
    <property type="entry name" value="Sec63 N-terminal domain-like"/>
    <property type="match status" value="1"/>
</dbReference>
<evidence type="ECO:0000256" key="10">
    <source>
        <dbReference type="ARBA" id="ARBA00048988"/>
    </source>
</evidence>
<evidence type="ECO:0000259" key="13">
    <source>
        <dbReference type="PROSITE" id="PS51192"/>
    </source>
</evidence>
<dbReference type="CDD" id="cd18795">
    <property type="entry name" value="SF2_C_Ski2"/>
    <property type="match status" value="1"/>
</dbReference>
<dbReference type="Gene3D" id="1.10.3380.30">
    <property type="match status" value="1"/>
</dbReference>
<evidence type="ECO:0000256" key="12">
    <source>
        <dbReference type="SAM" id="MobiDB-lite"/>
    </source>
</evidence>
<reference evidence="15" key="1">
    <citation type="submission" date="2022-01" db="EMBL/GenBank/DDBJ databases">
        <title>Draft genome of Methanogenium marinum DSM 15558.</title>
        <authorList>
            <person name="Chen S.-C."/>
            <person name="You Y.-T."/>
        </authorList>
    </citation>
    <scope>NUCLEOTIDE SEQUENCE</scope>
    <source>
        <strain evidence="15">DSM 15558</strain>
    </source>
</reference>
<dbReference type="Pfam" id="PF20470">
    <property type="entry name" value="HTH_61"/>
    <property type="match status" value="1"/>
</dbReference>
<evidence type="ECO:0000256" key="6">
    <source>
        <dbReference type="ARBA" id="ARBA00023125"/>
    </source>
</evidence>
<dbReference type="InterPro" id="IPR046931">
    <property type="entry name" value="HTH_61"/>
</dbReference>
<dbReference type="InterPro" id="IPR048772">
    <property type="entry name" value="Hel308-like_dom4"/>
</dbReference>
<gene>
    <name evidence="11" type="primary">hel308</name>
    <name evidence="15" type="ORF">L0665_07230</name>
</gene>
<keyword evidence="2 11" id="KW-0227">DNA damage</keyword>
<evidence type="ECO:0000259" key="14">
    <source>
        <dbReference type="PROSITE" id="PS51194"/>
    </source>
</evidence>
<dbReference type="GO" id="GO:0005524">
    <property type="term" value="F:ATP binding"/>
    <property type="evidence" value="ECO:0007669"/>
    <property type="project" value="UniProtKB-UniRule"/>
</dbReference>
<dbReference type="InterPro" id="IPR027417">
    <property type="entry name" value="P-loop_NTPase"/>
</dbReference>
<feature type="region of interest" description="Disordered" evidence="12">
    <location>
        <begin position="691"/>
        <end position="750"/>
    </location>
</feature>
<comment type="caution">
    <text evidence="15">The sequence shown here is derived from an EMBL/GenBank/DDBJ whole genome shotgun (WGS) entry which is preliminary data.</text>
</comment>
<dbReference type="InterPro" id="IPR014001">
    <property type="entry name" value="Helicase_ATP-bd"/>
</dbReference>
<dbReference type="GO" id="GO:0043138">
    <property type="term" value="F:3'-5' DNA helicase activity"/>
    <property type="evidence" value="ECO:0007669"/>
    <property type="project" value="UniProtKB-UniRule"/>
</dbReference>
<keyword evidence="5 11" id="KW-0067">ATP-binding</keyword>
<proteinExistence type="inferred from homology"/>
<dbReference type="CDD" id="cd18028">
    <property type="entry name" value="DEXHc_archSki2"/>
    <property type="match status" value="1"/>
</dbReference>
<dbReference type="PROSITE" id="PS51192">
    <property type="entry name" value="HELICASE_ATP_BIND_1"/>
    <property type="match status" value="1"/>
</dbReference>
<keyword evidence="4 11" id="KW-0347">Helicase</keyword>
<dbReference type="SMART" id="SM00487">
    <property type="entry name" value="DEXDc"/>
    <property type="match status" value="1"/>
</dbReference>
<name>A0A9Q4KPY5_9EURY</name>
<evidence type="ECO:0000256" key="8">
    <source>
        <dbReference type="ARBA" id="ARBA00023235"/>
    </source>
</evidence>
<comment type="subunit">
    <text evidence="11">Monomer.</text>
</comment>
<organism evidence="15 16">
    <name type="scientific">Methanogenium marinum</name>
    <dbReference type="NCBI Taxonomy" id="348610"/>
    <lineage>
        <taxon>Archaea</taxon>
        <taxon>Methanobacteriati</taxon>
        <taxon>Methanobacteriota</taxon>
        <taxon>Stenosarchaea group</taxon>
        <taxon>Methanomicrobia</taxon>
        <taxon>Methanomicrobiales</taxon>
        <taxon>Methanomicrobiaceae</taxon>
        <taxon>Methanogenium</taxon>
    </lineage>
</organism>
<dbReference type="InterPro" id="IPR022965">
    <property type="entry name" value="Helicase_Hel308"/>
</dbReference>